<evidence type="ECO:0000313" key="9">
    <source>
        <dbReference type="EMBL" id="PTR19282.1"/>
    </source>
</evidence>
<keyword evidence="7" id="KW-0813">Transport</keyword>
<name>A0A2T5KAC1_9RHOB</name>
<feature type="transmembrane region" description="Helical" evidence="7">
    <location>
        <begin position="271"/>
        <end position="294"/>
    </location>
</feature>
<keyword evidence="10" id="KW-1185">Reference proteome</keyword>
<feature type="domain" description="TRAP C4-dicarboxylate transport system permease DctM subunit" evidence="8">
    <location>
        <begin position="6"/>
        <end position="415"/>
    </location>
</feature>
<organism evidence="9 10">
    <name type="scientific">Cereibacter azotoformans</name>
    <dbReference type="NCBI Taxonomy" id="43057"/>
    <lineage>
        <taxon>Bacteria</taxon>
        <taxon>Pseudomonadati</taxon>
        <taxon>Pseudomonadota</taxon>
        <taxon>Alphaproteobacteria</taxon>
        <taxon>Rhodobacterales</taxon>
        <taxon>Paracoccaceae</taxon>
        <taxon>Cereibacter</taxon>
    </lineage>
</organism>
<dbReference type="PIRSF" id="PIRSF006066">
    <property type="entry name" value="HI0050"/>
    <property type="match status" value="1"/>
</dbReference>
<dbReference type="PANTHER" id="PTHR33362">
    <property type="entry name" value="SIALIC ACID TRAP TRANSPORTER PERMEASE PROTEIN SIAT-RELATED"/>
    <property type="match status" value="1"/>
</dbReference>
<feature type="transmembrane region" description="Helical" evidence="7">
    <location>
        <begin position="240"/>
        <end position="259"/>
    </location>
</feature>
<evidence type="ECO:0000313" key="10">
    <source>
        <dbReference type="Proteomes" id="UP000244060"/>
    </source>
</evidence>
<keyword evidence="3 7" id="KW-0997">Cell inner membrane</keyword>
<dbReference type="OrthoDB" id="9790209at2"/>
<evidence type="ECO:0000256" key="2">
    <source>
        <dbReference type="ARBA" id="ARBA00022475"/>
    </source>
</evidence>
<feature type="transmembrane region" description="Helical" evidence="7">
    <location>
        <begin position="169"/>
        <end position="191"/>
    </location>
</feature>
<proteinExistence type="inferred from homology"/>
<protein>
    <recommendedName>
        <fullName evidence="7">TRAP transporter large permease protein</fullName>
    </recommendedName>
</protein>
<reference evidence="9 10" key="1">
    <citation type="submission" date="2018-04" db="EMBL/GenBank/DDBJ databases">
        <title>Genomic Encyclopedia of Type Strains, Phase III (KMG-III): the genomes of soil and plant-associated and newly described type strains.</title>
        <authorList>
            <person name="Whitman W."/>
        </authorList>
    </citation>
    <scope>NUCLEOTIDE SEQUENCE [LARGE SCALE GENOMIC DNA]</scope>
    <source>
        <strain evidence="9 10">KA25</strain>
    </source>
</reference>
<evidence type="ECO:0000256" key="7">
    <source>
        <dbReference type="RuleBase" id="RU369079"/>
    </source>
</evidence>
<feature type="transmembrane region" description="Helical" evidence="7">
    <location>
        <begin position="132"/>
        <end position="157"/>
    </location>
</feature>
<comment type="similarity">
    <text evidence="7">Belongs to the TRAP transporter large permease family.</text>
</comment>
<evidence type="ECO:0000256" key="1">
    <source>
        <dbReference type="ARBA" id="ARBA00004429"/>
    </source>
</evidence>
<evidence type="ECO:0000256" key="4">
    <source>
        <dbReference type="ARBA" id="ARBA00022692"/>
    </source>
</evidence>
<feature type="transmembrane region" description="Helical" evidence="7">
    <location>
        <begin position="6"/>
        <end position="31"/>
    </location>
</feature>
<evidence type="ECO:0000256" key="5">
    <source>
        <dbReference type="ARBA" id="ARBA00022989"/>
    </source>
</evidence>
<dbReference type="GO" id="GO:0022857">
    <property type="term" value="F:transmembrane transporter activity"/>
    <property type="evidence" value="ECO:0007669"/>
    <property type="project" value="UniProtKB-UniRule"/>
</dbReference>
<dbReference type="InterPro" id="IPR010656">
    <property type="entry name" value="DctM"/>
</dbReference>
<keyword evidence="2" id="KW-1003">Cell membrane</keyword>
<feature type="transmembrane region" description="Helical" evidence="7">
    <location>
        <begin position="399"/>
        <end position="420"/>
    </location>
</feature>
<feature type="transmembrane region" description="Helical" evidence="7">
    <location>
        <begin position="211"/>
        <end position="234"/>
    </location>
</feature>
<dbReference type="InterPro" id="IPR004681">
    <property type="entry name" value="TRAP_DctM"/>
</dbReference>
<dbReference type="Pfam" id="PF06808">
    <property type="entry name" value="DctM"/>
    <property type="match status" value="1"/>
</dbReference>
<dbReference type="GO" id="GO:0005886">
    <property type="term" value="C:plasma membrane"/>
    <property type="evidence" value="ECO:0007669"/>
    <property type="project" value="UniProtKB-SubCell"/>
</dbReference>
<comment type="subunit">
    <text evidence="7">The complex comprises the extracytoplasmic solute receptor protein and the two transmembrane proteins.</text>
</comment>
<comment type="caution">
    <text evidence="7">Lacks conserved residue(s) required for the propagation of feature annotation.</text>
</comment>
<comment type="caution">
    <text evidence="9">The sequence shown here is derived from an EMBL/GenBank/DDBJ whole genome shotgun (WGS) entry which is preliminary data.</text>
</comment>
<sequence>MLIVAIAFVILLVLGMPVAFAIGISGLLFFFQHPELPRTIPLQLTISQTQNFALLAVPMFIIAGNLMNRSGITERLLELASILTGRLRGGLAQVSIALSALMGGVSGSAIADAAMQSRVLGGEMIRRGLSPGFAAGVLCYGSLLTPIIPPGIGMILYGTIGQVSIGQMFAAGIIPALMLGAGLSIAVSLTARRRGYPPERDRRPTLAEAGLAFRGGFWALLFPVILLVGLRSGVFTPSEIGAAAVVYALFVGAVIYRRLTGRGFVEALEVSLGDIGAVIFLVAVSAIFGYGIVLERIPTLVSGAMLGLTDNLQAVMVLIATFTILAGFVVDATVLIIMLTPIFLPLIRSLGGDPVHFGIVFIIAATIGNFTPPIGAAMYTVCSILKVKVGAYTRESLPLLLSVFLVTLLLVFLPGVVLFLPTLMFR</sequence>
<dbReference type="NCBIfam" id="TIGR00786">
    <property type="entry name" value="dctM"/>
    <property type="match status" value="1"/>
</dbReference>
<evidence type="ECO:0000256" key="3">
    <source>
        <dbReference type="ARBA" id="ARBA00022519"/>
    </source>
</evidence>
<dbReference type="Proteomes" id="UP000244060">
    <property type="component" value="Unassembled WGS sequence"/>
</dbReference>
<evidence type="ECO:0000256" key="6">
    <source>
        <dbReference type="ARBA" id="ARBA00023136"/>
    </source>
</evidence>
<feature type="transmembrane region" description="Helical" evidence="7">
    <location>
        <begin position="359"/>
        <end position="379"/>
    </location>
</feature>
<accession>A0A2T5KAC1</accession>
<keyword evidence="5 7" id="KW-1133">Transmembrane helix</keyword>
<keyword evidence="4 7" id="KW-0812">Transmembrane</keyword>
<feature type="transmembrane region" description="Helical" evidence="7">
    <location>
        <begin position="314"/>
        <end position="347"/>
    </location>
</feature>
<dbReference type="RefSeq" id="WP_011910203.1">
    <property type="nucleotide sequence ID" value="NZ_CP090022.1"/>
</dbReference>
<gene>
    <name evidence="9" type="ORF">C8J28_105123</name>
</gene>
<dbReference type="EMBL" id="QAOT01000005">
    <property type="protein sequence ID" value="PTR19282.1"/>
    <property type="molecule type" value="Genomic_DNA"/>
</dbReference>
<feature type="transmembrane region" description="Helical" evidence="7">
    <location>
        <begin position="52"/>
        <end position="71"/>
    </location>
</feature>
<dbReference type="AlphaFoldDB" id="A0A2T5KAC1"/>
<comment type="function">
    <text evidence="7">Part of the tripartite ATP-independent periplasmic (TRAP) transport system.</text>
</comment>
<keyword evidence="6 7" id="KW-0472">Membrane</keyword>
<dbReference type="PANTHER" id="PTHR33362:SF4">
    <property type="entry name" value="2,3-DIKETO-L-GULONATE TRAP TRANSPORTER LARGE PERMEASE PROTEIN YIAN"/>
    <property type="match status" value="1"/>
</dbReference>
<evidence type="ECO:0000259" key="8">
    <source>
        <dbReference type="Pfam" id="PF06808"/>
    </source>
</evidence>
<comment type="subcellular location">
    <subcellularLocation>
        <location evidence="1 7">Cell inner membrane</location>
        <topology evidence="1 7">Multi-pass membrane protein</topology>
    </subcellularLocation>
</comment>